<accession>A0ABS8QI38</accession>
<feature type="domain" description="PAC" evidence="21">
    <location>
        <begin position="89"/>
        <end position="141"/>
    </location>
</feature>
<evidence type="ECO:0000256" key="4">
    <source>
        <dbReference type="ARBA" id="ARBA00012438"/>
    </source>
</evidence>
<name>A0ABS8QI38_9BACI</name>
<dbReference type="InterPro" id="IPR004358">
    <property type="entry name" value="Sig_transdc_His_kin-like_C"/>
</dbReference>
<evidence type="ECO:0000259" key="20">
    <source>
        <dbReference type="PROSITE" id="PS50112"/>
    </source>
</evidence>
<evidence type="ECO:0000256" key="9">
    <source>
        <dbReference type="ARBA" id="ARBA00022679"/>
    </source>
</evidence>
<evidence type="ECO:0000256" key="11">
    <source>
        <dbReference type="ARBA" id="ARBA00022741"/>
    </source>
</evidence>
<evidence type="ECO:0000256" key="12">
    <source>
        <dbReference type="ARBA" id="ARBA00022777"/>
    </source>
</evidence>
<dbReference type="CDD" id="cd00130">
    <property type="entry name" value="PAS"/>
    <property type="match status" value="1"/>
</dbReference>
<dbReference type="CDD" id="cd16917">
    <property type="entry name" value="HATPase_UhpB-NarQ-NarX-like"/>
    <property type="match status" value="1"/>
</dbReference>
<dbReference type="PROSITE" id="PS50112">
    <property type="entry name" value="PAS"/>
    <property type="match status" value="1"/>
</dbReference>
<evidence type="ECO:0000256" key="10">
    <source>
        <dbReference type="ARBA" id="ARBA00022723"/>
    </source>
</evidence>
<dbReference type="SUPFAM" id="SSF55874">
    <property type="entry name" value="ATPase domain of HSP90 chaperone/DNA topoisomerase II/histidine kinase"/>
    <property type="match status" value="1"/>
</dbReference>
<evidence type="ECO:0000256" key="14">
    <source>
        <dbReference type="ARBA" id="ARBA00023004"/>
    </source>
</evidence>
<evidence type="ECO:0000259" key="19">
    <source>
        <dbReference type="PROSITE" id="PS50109"/>
    </source>
</evidence>
<evidence type="ECO:0000313" key="22">
    <source>
        <dbReference type="EMBL" id="MCD4838274.1"/>
    </source>
</evidence>
<evidence type="ECO:0000256" key="5">
    <source>
        <dbReference type="ARBA" id="ARBA00017322"/>
    </source>
</evidence>
<dbReference type="PROSITE" id="PS50113">
    <property type="entry name" value="PAC"/>
    <property type="match status" value="1"/>
</dbReference>
<dbReference type="InterPro" id="IPR011712">
    <property type="entry name" value="Sig_transdc_His_kin_sub3_dim/P"/>
</dbReference>
<evidence type="ECO:0000256" key="7">
    <source>
        <dbReference type="ARBA" id="ARBA00022490"/>
    </source>
</evidence>
<keyword evidence="9" id="KW-0808">Transferase</keyword>
<dbReference type="Pfam" id="PF07730">
    <property type="entry name" value="HisKA_3"/>
    <property type="match status" value="1"/>
</dbReference>
<dbReference type="InterPro" id="IPR035965">
    <property type="entry name" value="PAS-like_dom_sf"/>
</dbReference>
<evidence type="ECO:0000256" key="13">
    <source>
        <dbReference type="ARBA" id="ARBA00022840"/>
    </source>
</evidence>
<dbReference type="InterPro" id="IPR001610">
    <property type="entry name" value="PAC"/>
</dbReference>
<feature type="domain" description="Histidine kinase" evidence="19">
    <location>
        <begin position="164"/>
        <end position="343"/>
    </location>
</feature>
<keyword evidence="10" id="KW-0479">Metal-binding</keyword>
<keyword evidence="11" id="KW-0547">Nucleotide-binding</keyword>
<organism evidence="22 23">
    <name type="scientific">Neobacillus sedimentimangrovi</name>
    <dbReference type="NCBI Taxonomy" id="2699460"/>
    <lineage>
        <taxon>Bacteria</taxon>
        <taxon>Bacillati</taxon>
        <taxon>Bacillota</taxon>
        <taxon>Bacilli</taxon>
        <taxon>Bacillales</taxon>
        <taxon>Bacillaceae</taxon>
        <taxon>Neobacillus</taxon>
    </lineage>
</organism>
<dbReference type="Gene3D" id="1.20.5.1930">
    <property type="match status" value="1"/>
</dbReference>
<dbReference type="InterPro" id="IPR000700">
    <property type="entry name" value="PAS-assoc_C"/>
</dbReference>
<keyword evidence="7" id="KW-0963">Cytoplasm</keyword>
<evidence type="ECO:0000313" key="23">
    <source>
        <dbReference type="Proteomes" id="UP001162836"/>
    </source>
</evidence>
<comment type="catalytic activity">
    <reaction evidence="1">
        <text>ATP + protein L-histidine = ADP + protein N-phospho-L-histidine.</text>
        <dbReference type="EC" id="2.7.13.3"/>
    </reaction>
</comment>
<evidence type="ECO:0000256" key="16">
    <source>
        <dbReference type="ARBA" id="ARBA00023014"/>
    </source>
</evidence>
<comment type="subcellular location">
    <subcellularLocation>
        <location evidence="3">Cytoplasm</location>
    </subcellularLocation>
</comment>
<evidence type="ECO:0000256" key="2">
    <source>
        <dbReference type="ARBA" id="ARBA00001966"/>
    </source>
</evidence>
<dbReference type="Pfam" id="PF13426">
    <property type="entry name" value="PAS_9"/>
    <property type="match status" value="1"/>
</dbReference>
<evidence type="ECO:0000256" key="15">
    <source>
        <dbReference type="ARBA" id="ARBA00023012"/>
    </source>
</evidence>
<comment type="caution">
    <text evidence="22">The sequence shown here is derived from an EMBL/GenBank/DDBJ whole genome shotgun (WGS) entry which is preliminary data.</text>
</comment>
<protein>
    <recommendedName>
        <fullName evidence="5">Oxygen sensor histidine kinase NreB</fullName>
        <ecNumber evidence="4">2.7.13.3</ecNumber>
    </recommendedName>
    <alternativeName>
        <fullName evidence="18">Nitrogen regulation protein B</fullName>
    </alternativeName>
</protein>
<keyword evidence="16" id="KW-0411">Iron-sulfur</keyword>
<dbReference type="EMBL" id="JAJODE010000009">
    <property type="protein sequence ID" value="MCD4838274.1"/>
    <property type="molecule type" value="Genomic_DNA"/>
</dbReference>
<keyword evidence="23" id="KW-1185">Reference proteome</keyword>
<evidence type="ECO:0000256" key="18">
    <source>
        <dbReference type="ARBA" id="ARBA00030800"/>
    </source>
</evidence>
<evidence type="ECO:0000256" key="3">
    <source>
        <dbReference type="ARBA" id="ARBA00004496"/>
    </source>
</evidence>
<dbReference type="SMART" id="SM00086">
    <property type="entry name" value="PAC"/>
    <property type="match status" value="1"/>
</dbReference>
<keyword evidence="6" id="KW-0004">4Fe-4S</keyword>
<dbReference type="SMART" id="SM00387">
    <property type="entry name" value="HATPase_c"/>
    <property type="match status" value="1"/>
</dbReference>
<comment type="cofactor">
    <cofactor evidence="2">
        <name>[4Fe-4S] cluster</name>
        <dbReference type="ChEBI" id="CHEBI:49883"/>
    </cofactor>
</comment>
<feature type="domain" description="PAS" evidence="20">
    <location>
        <begin position="11"/>
        <end position="61"/>
    </location>
</feature>
<dbReference type="InterPro" id="IPR050482">
    <property type="entry name" value="Sensor_HK_TwoCompSys"/>
</dbReference>
<dbReference type="InterPro" id="IPR003594">
    <property type="entry name" value="HATPase_dom"/>
</dbReference>
<sequence>MMRELEKDKELKQAVSELLDYKFALDASSIVAITNARGIITYVNDQFCLISKYSREELIGQDHRIVNSGYHSKEFFRDMWRTIGSGSVWKGEICNQAKDGTYYWVDTTIVPFLDQSGKPYQYLAIRYEITKRKRAEQELQKMMTRIIDVQEEERKRLSRNLHDGIGQDLYSHLITINRLLSEMNHPLLHQMQKEAMGLIEEIRKISWELRPSVLDDLGLVPAIRSYLTRYSDHYNIDVYFDCALNKRLDISIELTIYRIIQEALTNIWKYADVTEASVTVREMDDVVRVMIEDKGKGFDPESHTTGVGLFSMDERARSVGGNLTVNSSPGEGTRIILEVPINKQSD</sequence>
<dbReference type="EC" id="2.7.13.3" evidence="4"/>
<dbReference type="Pfam" id="PF02518">
    <property type="entry name" value="HATPase_c"/>
    <property type="match status" value="1"/>
</dbReference>
<keyword evidence="15" id="KW-0902">Two-component regulatory system</keyword>
<keyword evidence="14" id="KW-0408">Iron</keyword>
<dbReference type="PANTHER" id="PTHR24421">
    <property type="entry name" value="NITRATE/NITRITE SENSOR PROTEIN NARX-RELATED"/>
    <property type="match status" value="1"/>
</dbReference>
<dbReference type="Proteomes" id="UP001162836">
    <property type="component" value="Unassembled WGS sequence"/>
</dbReference>
<evidence type="ECO:0000259" key="21">
    <source>
        <dbReference type="PROSITE" id="PS50113"/>
    </source>
</evidence>
<keyword evidence="8" id="KW-0597">Phosphoprotein</keyword>
<keyword evidence="13" id="KW-0067">ATP-binding</keyword>
<gene>
    <name evidence="22" type="ORF">LRS37_05190</name>
</gene>
<dbReference type="PANTHER" id="PTHR24421:SF10">
    <property type="entry name" value="NITRATE_NITRITE SENSOR PROTEIN NARQ"/>
    <property type="match status" value="1"/>
</dbReference>
<dbReference type="NCBIfam" id="TIGR00229">
    <property type="entry name" value="sensory_box"/>
    <property type="match status" value="1"/>
</dbReference>
<dbReference type="PRINTS" id="PR00344">
    <property type="entry name" value="BCTRLSENSOR"/>
</dbReference>
<dbReference type="InterPro" id="IPR036890">
    <property type="entry name" value="HATPase_C_sf"/>
</dbReference>
<reference evidence="22 23" key="1">
    <citation type="journal article" date="2023" name="Antonie Van Leeuwenhoek">
        <title>Unveiling the genomic potential of a novel thermostable glycoside hydrolases producing Neobacillus sedimentimangrovi UE25.</title>
        <authorList>
            <person name="Ejaz U."/>
            <person name="Saleem F."/>
            <person name="Rashid R."/>
            <person name="Hasan K.A."/>
            <person name="Syed M.N."/>
            <person name="Sohail M."/>
        </authorList>
    </citation>
    <scope>NUCLEOTIDE SEQUENCE [LARGE SCALE GENOMIC DNA]</scope>
    <source>
        <strain evidence="22 23">UE25</strain>
    </source>
</reference>
<evidence type="ECO:0000256" key="6">
    <source>
        <dbReference type="ARBA" id="ARBA00022485"/>
    </source>
</evidence>
<dbReference type="Gene3D" id="3.30.450.20">
    <property type="entry name" value="PAS domain"/>
    <property type="match status" value="1"/>
</dbReference>
<dbReference type="SUPFAM" id="SSF55785">
    <property type="entry name" value="PYP-like sensor domain (PAS domain)"/>
    <property type="match status" value="1"/>
</dbReference>
<keyword evidence="12 22" id="KW-0418">Kinase</keyword>
<proteinExistence type="predicted"/>
<dbReference type="PROSITE" id="PS50109">
    <property type="entry name" value="HIS_KIN"/>
    <property type="match status" value="1"/>
</dbReference>
<evidence type="ECO:0000256" key="8">
    <source>
        <dbReference type="ARBA" id="ARBA00022553"/>
    </source>
</evidence>
<evidence type="ECO:0000256" key="17">
    <source>
        <dbReference type="ARBA" id="ARBA00024827"/>
    </source>
</evidence>
<dbReference type="InterPro" id="IPR000014">
    <property type="entry name" value="PAS"/>
</dbReference>
<dbReference type="Gene3D" id="3.30.565.10">
    <property type="entry name" value="Histidine kinase-like ATPase, C-terminal domain"/>
    <property type="match status" value="1"/>
</dbReference>
<comment type="function">
    <text evidence="17">Member of the two-component regulatory system NreB/NreC involved in the control of dissimilatory nitrate/nitrite reduction in response to oxygen. NreB functions as a direct oxygen sensor histidine kinase which is autophosphorylated, in the absence of oxygen, probably at the conserved histidine residue, and transfers its phosphate group probably to a conserved aspartate residue of NreC. NreB/NreC activates the expression of the nitrate (narGHJI) and nitrite (nir) reductase operons, as well as the putative nitrate transporter gene narT.</text>
</comment>
<dbReference type="InterPro" id="IPR005467">
    <property type="entry name" value="His_kinase_dom"/>
</dbReference>
<evidence type="ECO:0000256" key="1">
    <source>
        <dbReference type="ARBA" id="ARBA00000085"/>
    </source>
</evidence>
<dbReference type="GO" id="GO:0016301">
    <property type="term" value="F:kinase activity"/>
    <property type="evidence" value="ECO:0007669"/>
    <property type="project" value="UniProtKB-KW"/>
</dbReference>